<dbReference type="Gene3D" id="3.30.70.270">
    <property type="match status" value="1"/>
</dbReference>
<accession>A0AAV3R4C0</accession>
<organism evidence="1 2">
    <name type="scientific">Lithospermum erythrorhizon</name>
    <name type="common">Purple gromwell</name>
    <name type="synonym">Lithospermum officinale var. erythrorhizon</name>
    <dbReference type="NCBI Taxonomy" id="34254"/>
    <lineage>
        <taxon>Eukaryota</taxon>
        <taxon>Viridiplantae</taxon>
        <taxon>Streptophyta</taxon>
        <taxon>Embryophyta</taxon>
        <taxon>Tracheophyta</taxon>
        <taxon>Spermatophyta</taxon>
        <taxon>Magnoliopsida</taxon>
        <taxon>eudicotyledons</taxon>
        <taxon>Gunneridae</taxon>
        <taxon>Pentapetalae</taxon>
        <taxon>asterids</taxon>
        <taxon>lamiids</taxon>
        <taxon>Boraginales</taxon>
        <taxon>Boraginaceae</taxon>
        <taxon>Boraginoideae</taxon>
        <taxon>Lithospermeae</taxon>
        <taxon>Lithospermum</taxon>
    </lineage>
</organism>
<dbReference type="EMBL" id="BAABME010007414">
    <property type="protein sequence ID" value="GAA0170813.1"/>
    <property type="molecule type" value="Genomic_DNA"/>
</dbReference>
<dbReference type="AlphaFoldDB" id="A0AAV3R4C0"/>
<evidence type="ECO:0000313" key="2">
    <source>
        <dbReference type="Proteomes" id="UP001454036"/>
    </source>
</evidence>
<proteinExistence type="predicted"/>
<dbReference type="InterPro" id="IPR043128">
    <property type="entry name" value="Rev_trsase/Diguanyl_cyclase"/>
</dbReference>
<dbReference type="SUPFAM" id="SSF56672">
    <property type="entry name" value="DNA/RNA polymerases"/>
    <property type="match status" value="1"/>
</dbReference>
<sequence length="95" mass="10900">MQSPQTQKEVQRLTGRITALTRFISRVGDRNLPFFKAIKKGQDFEWTLECEKSFQELKAYLQSPELLARPVAGDVLQLYLAISELAQSSVLIREE</sequence>
<gene>
    <name evidence="1" type="ORF">LIER_24994</name>
</gene>
<protein>
    <recommendedName>
        <fullName evidence="3">Gag protein</fullName>
    </recommendedName>
</protein>
<comment type="caution">
    <text evidence="1">The sequence shown here is derived from an EMBL/GenBank/DDBJ whole genome shotgun (WGS) entry which is preliminary data.</text>
</comment>
<evidence type="ECO:0008006" key="3">
    <source>
        <dbReference type="Google" id="ProtNLM"/>
    </source>
</evidence>
<name>A0AAV3R4C0_LITER</name>
<dbReference type="Proteomes" id="UP001454036">
    <property type="component" value="Unassembled WGS sequence"/>
</dbReference>
<dbReference type="InterPro" id="IPR043502">
    <property type="entry name" value="DNA/RNA_pol_sf"/>
</dbReference>
<keyword evidence="2" id="KW-1185">Reference proteome</keyword>
<reference evidence="1 2" key="1">
    <citation type="submission" date="2024-01" db="EMBL/GenBank/DDBJ databases">
        <title>The complete chloroplast genome sequence of Lithospermum erythrorhizon: insights into the phylogenetic relationship among Boraginaceae species and the maternal lineages of purple gromwells.</title>
        <authorList>
            <person name="Okada T."/>
            <person name="Watanabe K."/>
        </authorList>
    </citation>
    <scope>NUCLEOTIDE SEQUENCE [LARGE SCALE GENOMIC DNA]</scope>
</reference>
<evidence type="ECO:0000313" key="1">
    <source>
        <dbReference type="EMBL" id="GAA0170813.1"/>
    </source>
</evidence>